<evidence type="ECO:0000313" key="1">
    <source>
        <dbReference type="EMBL" id="KAF7415550.1"/>
    </source>
</evidence>
<accession>A0A834NQL9</accession>
<protein>
    <submittedName>
        <fullName evidence="1">Uncharacterized protein</fullName>
    </submittedName>
</protein>
<dbReference type="AlphaFoldDB" id="A0A834NQL9"/>
<name>A0A834NQL9_VESPE</name>
<dbReference type="Proteomes" id="UP000600918">
    <property type="component" value="Unassembled WGS sequence"/>
</dbReference>
<organism evidence="1 2">
    <name type="scientific">Vespula pensylvanica</name>
    <name type="common">Western yellow jacket</name>
    <name type="synonym">Wasp</name>
    <dbReference type="NCBI Taxonomy" id="30213"/>
    <lineage>
        <taxon>Eukaryota</taxon>
        <taxon>Metazoa</taxon>
        <taxon>Ecdysozoa</taxon>
        <taxon>Arthropoda</taxon>
        <taxon>Hexapoda</taxon>
        <taxon>Insecta</taxon>
        <taxon>Pterygota</taxon>
        <taxon>Neoptera</taxon>
        <taxon>Endopterygota</taxon>
        <taxon>Hymenoptera</taxon>
        <taxon>Apocrita</taxon>
        <taxon>Aculeata</taxon>
        <taxon>Vespoidea</taxon>
        <taxon>Vespidae</taxon>
        <taxon>Vespinae</taxon>
        <taxon>Vespula</taxon>
    </lineage>
</organism>
<dbReference type="EMBL" id="JACSDY010000011">
    <property type="protein sequence ID" value="KAF7415550.1"/>
    <property type="molecule type" value="Genomic_DNA"/>
</dbReference>
<reference evidence="1" key="1">
    <citation type="journal article" date="2020" name="G3 (Bethesda)">
        <title>High-Quality Assemblies for Three Invasive Social Wasps from the &lt;i&gt;Vespula&lt;/i&gt; Genus.</title>
        <authorList>
            <person name="Harrop T.W.R."/>
            <person name="Guhlin J."/>
            <person name="McLaughlin G.M."/>
            <person name="Permina E."/>
            <person name="Stockwell P."/>
            <person name="Gilligan J."/>
            <person name="Le Lec M.F."/>
            <person name="Gruber M.A.M."/>
            <person name="Quinn O."/>
            <person name="Lovegrove M."/>
            <person name="Duncan E.J."/>
            <person name="Remnant E.J."/>
            <person name="Van Eeckhoven J."/>
            <person name="Graham B."/>
            <person name="Knapp R.A."/>
            <person name="Langford K.W."/>
            <person name="Kronenberg Z."/>
            <person name="Press M.O."/>
            <person name="Eacker S.M."/>
            <person name="Wilson-Rankin E.E."/>
            <person name="Purcell J."/>
            <person name="Lester P.J."/>
            <person name="Dearden P.K."/>
        </authorList>
    </citation>
    <scope>NUCLEOTIDE SEQUENCE</scope>
    <source>
        <strain evidence="1">Volc-1</strain>
    </source>
</reference>
<sequence length="93" mass="10356">MNNSRLVLVQFCRLRRNDVEILSPLSKSERAEPVFDAVRHSVTRKLTVACLDAVSRSQTLHSGQITILVSLTSKLLKNCTDFKKKNGGIVSSE</sequence>
<keyword evidence="2" id="KW-1185">Reference proteome</keyword>
<gene>
    <name evidence="1" type="ORF">H0235_012142</name>
</gene>
<evidence type="ECO:0000313" key="2">
    <source>
        <dbReference type="Proteomes" id="UP000600918"/>
    </source>
</evidence>
<proteinExistence type="predicted"/>
<comment type="caution">
    <text evidence="1">The sequence shown here is derived from an EMBL/GenBank/DDBJ whole genome shotgun (WGS) entry which is preliminary data.</text>
</comment>